<dbReference type="SUPFAM" id="SSF50182">
    <property type="entry name" value="Sm-like ribonucleoproteins"/>
    <property type="match status" value="1"/>
</dbReference>
<dbReference type="Pfam" id="PF00924">
    <property type="entry name" value="MS_channel_2nd"/>
    <property type="match status" value="1"/>
</dbReference>
<keyword evidence="9" id="KW-1185">Reference proteome</keyword>
<dbReference type="RefSeq" id="WP_136457614.1">
    <property type="nucleotide sequence ID" value="NZ_SRSF01000002.1"/>
</dbReference>
<feature type="transmembrane region" description="Helical" evidence="6">
    <location>
        <begin position="173"/>
        <end position="192"/>
    </location>
</feature>
<feature type="transmembrane region" description="Helical" evidence="6">
    <location>
        <begin position="59"/>
        <end position="78"/>
    </location>
</feature>
<dbReference type="PANTHER" id="PTHR30566">
    <property type="entry name" value="YNAI-RELATED MECHANOSENSITIVE ION CHANNEL"/>
    <property type="match status" value="1"/>
</dbReference>
<dbReference type="EMBL" id="SRSF01000002">
    <property type="protein sequence ID" value="THH40394.1"/>
    <property type="molecule type" value="Genomic_DNA"/>
</dbReference>
<accession>A0A4S4NKJ5</accession>
<evidence type="ECO:0000256" key="1">
    <source>
        <dbReference type="ARBA" id="ARBA00004370"/>
    </source>
</evidence>
<dbReference type="Gene3D" id="1.10.287.1260">
    <property type="match status" value="1"/>
</dbReference>
<evidence type="ECO:0000313" key="8">
    <source>
        <dbReference type="EMBL" id="THH40394.1"/>
    </source>
</evidence>
<feature type="transmembrane region" description="Helical" evidence="6">
    <location>
        <begin position="98"/>
        <end position="116"/>
    </location>
</feature>
<keyword evidence="3 6" id="KW-1133">Transmembrane helix</keyword>
<dbReference type="PANTHER" id="PTHR30566:SF25">
    <property type="entry name" value="INNER MEMBRANE PROTEIN"/>
    <property type="match status" value="1"/>
</dbReference>
<organism evidence="8 9">
    <name type="scientific">Neolewinella litorea</name>
    <dbReference type="NCBI Taxonomy" id="2562452"/>
    <lineage>
        <taxon>Bacteria</taxon>
        <taxon>Pseudomonadati</taxon>
        <taxon>Bacteroidota</taxon>
        <taxon>Saprospiria</taxon>
        <taxon>Saprospirales</taxon>
        <taxon>Lewinellaceae</taxon>
        <taxon>Neolewinella</taxon>
    </lineage>
</organism>
<comment type="caution">
    <text evidence="8">The sequence shown here is derived from an EMBL/GenBank/DDBJ whole genome shotgun (WGS) entry which is preliminary data.</text>
</comment>
<evidence type="ECO:0000256" key="3">
    <source>
        <dbReference type="ARBA" id="ARBA00022989"/>
    </source>
</evidence>
<gene>
    <name evidence="8" type="ORF">E4021_06575</name>
</gene>
<dbReference type="GO" id="GO:0016020">
    <property type="term" value="C:membrane"/>
    <property type="evidence" value="ECO:0007669"/>
    <property type="project" value="UniProtKB-SubCell"/>
</dbReference>
<reference evidence="8 9" key="1">
    <citation type="submission" date="2019-04" db="EMBL/GenBank/DDBJ databases">
        <title>Lewinella litorea sp. nov., isolated from a marine sand.</title>
        <authorList>
            <person name="Yoon J.-H."/>
        </authorList>
    </citation>
    <scope>NUCLEOTIDE SEQUENCE [LARGE SCALE GENOMIC DNA]</scope>
    <source>
        <strain evidence="8 9">HSMS-39</strain>
    </source>
</reference>
<evidence type="ECO:0000313" key="9">
    <source>
        <dbReference type="Proteomes" id="UP000308528"/>
    </source>
</evidence>
<dbReference type="GO" id="GO:0008381">
    <property type="term" value="F:mechanosensitive monoatomic ion channel activity"/>
    <property type="evidence" value="ECO:0007669"/>
    <property type="project" value="UniProtKB-ARBA"/>
</dbReference>
<feature type="transmembrane region" description="Helical" evidence="6">
    <location>
        <begin position="13"/>
        <end position="38"/>
    </location>
</feature>
<feature type="transmembrane region" description="Helical" evidence="6">
    <location>
        <begin position="146"/>
        <end position="167"/>
    </location>
</feature>
<comment type="subcellular location">
    <subcellularLocation>
        <location evidence="1">Membrane</location>
    </subcellularLocation>
</comment>
<dbReference type="Gene3D" id="2.30.30.60">
    <property type="match status" value="1"/>
</dbReference>
<feature type="domain" description="Mechanosensitive ion channel MscS" evidence="7">
    <location>
        <begin position="195"/>
        <end position="261"/>
    </location>
</feature>
<proteinExistence type="predicted"/>
<dbReference type="InterPro" id="IPR023408">
    <property type="entry name" value="MscS_beta-dom_sf"/>
</dbReference>
<evidence type="ECO:0000256" key="6">
    <source>
        <dbReference type="SAM" id="Phobius"/>
    </source>
</evidence>
<protein>
    <submittedName>
        <fullName evidence="8">Mechanosensitive ion channel</fullName>
    </submittedName>
</protein>
<evidence type="ECO:0000256" key="5">
    <source>
        <dbReference type="SAM" id="MobiDB-lite"/>
    </source>
</evidence>
<keyword evidence="2 6" id="KW-0812">Transmembrane</keyword>
<sequence>MEYLINYINDTPLYVQLAIFVGLALILATLVTSILYAVVAGWAKRTDSYTLDAIRKKSWNAFFWVIAFTLIVVFWNGLEVFDSEGDPDNPWYLHPLILVARTALYISGAMLLIRIVNIAADTVRHRYNIDDQNNLRERKILTQLQYIQRIVGIIIFIVTLAFILLQFDAVRSIGTGLLTSAGVGGIIIGFAAQKSIANLLAGFQIAFTQPIRIDDALIVNGEFGRVEEITLTYVTLKIWDQRRMIVPLNKFIDDTFQNWTRNTTQLIGSVFMYVDYTFPVNKLREEAQRFVETQELWDKQVFGVAVTDNSADVMTIRIIASGADSGQTFNLRCAIREHLIGWIQENYPDHLPKTRLEMSPSPTTHERSPAAEELPIQEGDRS</sequence>
<keyword evidence="4 6" id="KW-0472">Membrane</keyword>
<evidence type="ECO:0000256" key="2">
    <source>
        <dbReference type="ARBA" id="ARBA00022692"/>
    </source>
</evidence>
<dbReference type="OrthoDB" id="9792218at2"/>
<dbReference type="AlphaFoldDB" id="A0A4S4NKJ5"/>
<evidence type="ECO:0000259" key="7">
    <source>
        <dbReference type="Pfam" id="PF00924"/>
    </source>
</evidence>
<dbReference type="InterPro" id="IPR010920">
    <property type="entry name" value="LSM_dom_sf"/>
</dbReference>
<name>A0A4S4NKJ5_9BACT</name>
<evidence type="ECO:0000256" key="4">
    <source>
        <dbReference type="ARBA" id="ARBA00023136"/>
    </source>
</evidence>
<feature type="region of interest" description="Disordered" evidence="5">
    <location>
        <begin position="353"/>
        <end position="382"/>
    </location>
</feature>
<dbReference type="InterPro" id="IPR006685">
    <property type="entry name" value="MscS_channel_2nd"/>
</dbReference>
<dbReference type="Proteomes" id="UP000308528">
    <property type="component" value="Unassembled WGS sequence"/>
</dbReference>